<dbReference type="Proteomes" id="UP000007304">
    <property type="component" value="Unassembled WGS sequence"/>
</dbReference>
<dbReference type="RefSeq" id="XP_009156926.1">
    <property type="nucleotide sequence ID" value="XM_009158678.1"/>
</dbReference>
<feature type="chain" id="PRO_5003602988" evidence="1">
    <location>
        <begin position="24"/>
        <end position="337"/>
    </location>
</feature>
<keyword evidence="3" id="KW-1185">Reference proteome</keyword>
<evidence type="ECO:0000313" key="3">
    <source>
        <dbReference type="Proteomes" id="UP000007304"/>
    </source>
</evidence>
<dbReference type="InParanoid" id="H6C0U1"/>
<dbReference type="GeneID" id="20309186"/>
<dbReference type="VEuPathDB" id="FungiDB:HMPREF1120_04547"/>
<gene>
    <name evidence="2" type="ORF">HMPREF1120_04547</name>
</gene>
<organism evidence="2 3">
    <name type="scientific">Exophiala dermatitidis (strain ATCC 34100 / CBS 525.76 / NIH/UT8656)</name>
    <name type="common">Black yeast</name>
    <name type="synonym">Wangiella dermatitidis</name>
    <dbReference type="NCBI Taxonomy" id="858893"/>
    <lineage>
        <taxon>Eukaryota</taxon>
        <taxon>Fungi</taxon>
        <taxon>Dikarya</taxon>
        <taxon>Ascomycota</taxon>
        <taxon>Pezizomycotina</taxon>
        <taxon>Eurotiomycetes</taxon>
        <taxon>Chaetothyriomycetidae</taxon>
        <taxon>Chaetothyriales</taxon>
        <taxon>Herpotrichiellaceae</taxon>
        <taxon>Exophiala</taxon>
    </lineage>
</organism>
<dbReference type="EMBL" id="JH226133">
    <property type="protein sequence ID" value="EHY56465.1"/>
    <property type="molecule type" value="Genomic_DNA"/>
</dbReference>
<dbReference type="AlphaFoldDB" id="H6C0U1"/>
<proteinExistence type="predicted"/>
<protein>
    <submittedName>
        <fullName evidence="2">Uncharacterized protein</fullName>
    </submittedName>
</protein>
<dbReference type="OMA" id="ECRSGIN"/>
<evidence type="ECO:0000256" key="1">
    <source>
        <dbReference type="SAM" id="SignalP"/>
    </source>
</evidence>
<keyword evidence="1" id="KW-0732">Signal</keyword>
<dbReference type="HOGENOM" id="CLU_059575_0_0_1"/>
<reference evidence="2" key="1">
    <citation type="submission" date="2011-07" db="EMBL/GenBank/DDBJ databases">
        <title>The Genome Sequence of Exophiala (Wangiella) dermatitidis NIH/UT8656.</title>
        <authorList>
            <consortium name="The Broad Institute Genome Sequencing Platform"/>
            <person name="Cuomo C."/>
            <person name="Wang Z."/>
            <person name="Hunicke-Smith S."/>
            <person name="Szanislo P.J."/>
            <person name="Earl A."/>
            <person name="Young S.K."/>
            <person name="Zeng Q."/>
            <person name="Gargeya S."/>
            <person name="Fitzgerald M."/>
            <person name="Haas B."/>
            <person name="Abouelleil A."/>
            <person name="Alvarado L."/>
            <person name="Arachchi H.M."/>
            <person name="Berlin A."/>
            <person name="Brown A."/>
            <person name="Chapman S.B."/>
            <person name="Chen Z."/>
            <person name="Dunbar C."/>
            <person name="Freedman E."/>
            <person name="Gearin G."/>
            <person name="Gellesch M."/>
            <person name="Goldberg J."/>
            <person name="Griggs A."/>
            <person name="Gujja S."/>
            <person name="Heiman D."/>
            <person name="Howarth C."/>
            <person name="Larson L."/>
            <person name="Lui A."/>
            <person name="MacDonald P.J.P."/>
            <person name="Montmayeur A."/>
            <person name="Murphy C."/>
            <person name="Neiman D."/>
            <person name="Pearson M."/>
            <person name="Priest M."/>
            <person name="Roberts A."/>
            <person name="Saif S."/>
            <person name="Shea T."/>
            <person name="Shenoy N."/>
            <person name="Sisk P."/>
            <person name="Stolte C."/>
            <person name="Sykes S."/>
            <person name="Wortman J."/>
            <person name="Nusbaum C."/>
            <person name="Birren B."/>
        </authorList>
    </citation>
    <scope>NUCLEOTIDE SEQUENCE</scope>
    <source>
        <strain evidence="2">NIH/UT8656</strain>
    </source>
</reference>
<dbReference type="OrthoDB" id="4158477at2759"/>
<dbReference type="STRING" id="858893.H6C0U1"/>
<evidence type="ECO:0000313" key="2">
    <source>
        <dbReference type="EMBL" id="EHY56465.1"/>
    </source>
</evidence>
<accession>H6C0U1</accession>
<name>H6C0U1_EXODN</name>
<feature type="signal peptide" evidence="1">
    <location>
        <begin position="1"/>
        <end position="23"/>
    </location>
</feature>
<sequence length="337" mass="35933">MKWSGSVLVEASLTLLLANGAFGAHLTTIDPCPSATSLSLAPITVSSQYQPVSTCEPTTACIKGKCSTIYSVTTYPYVSTAVPCAWNGTTSQITTVTDVKQTLIVSEHLETITKVTAAPTLHNGNWIDWFGKVKPATKATTTLYETVTRRGLAPFEAVGPLAIPGWDGSGLCHKCDEKQSNGGGRSQLLDVIECRSGINEAGDQYEKCIEWYETLIEQPATSVTAQGHCSSRGQIPHAGTYTWTFPQVAPPVTVTAPPVTVTVTVEGRPSVTVHRSEHVIPGQPWNAYVTKSFSGPTTFNFNVYVTKVTDRAGGHCQEMIRAGLLCTVAVKPGPTGT</sequence>